<proteinExistence type="predicted"/>
<dbReference type="EMBL" id="JAFIQS020000011">
    <property type="protein sequence ID" value="KAH9475696.1"/>
    <property type="molecule type" value="Genomic_DNA"/>
</dbReference>
<dbReference type="Proteomes" id="UP000664032">
    <property type="component" value="Unassembled WGS sequence"/>
</dbReference>
<evidence type="ECO:0000313" key="2">
    <source>
        <dbReference type="Proteomes" id="UP000664032"/>
    </source>
</evidence>
<sequence length="295" mass="33237">MVRLNIYSRLGMPPDQTFDTSHKFVTSPFLRYPTSLAMLRTIISLYTLVTLLVTLIWNAVRLHDASSYFSYFTYLTYTGLCAYYFASTTQTIAYALRWRRLGTGAGYPLQRWPKILQALHVLLHATIVTFPILVTIVYWALLSGPATFEDTFTSWSNLSVHAFNTAFALIEIFLTNSPPPPWLALPITVVLLICYLGVAYITHDTQGFYTYSFLDPKKQGGKLAAYIIGIAVAQIVIFSVMRGLIVLRERWAVRNERVLSASVAQQGGLGRSTGNIEDDWEEVESPTTPKKVEQV</sequence>
<protein>
    <submittedName>
        <fullName evidence="1">Uncharacterized protein</fullName>
    </submittedName>
</protein>
<reference evidence="1" key="1">
    <citation type="submission" date="2021-10" db="EMBL/GenBank/DDBJ databases">
        <title>Psilocybe cubensis genome.</title>
        <authorList>
            <person name="Mckernan K.J."/>
            <person name="Crawford S."/>
            <person name="Trippe A."/>
            <person name="Kane L.T."/>
            <person name="Mclaughlin S."/>
        </authorList>
    </citation>
    <scope>NUCLEOTIDE SEQUENCE</scope>
    <source>
        <strain evidence="1">MGC-MH-2018</strain>
    </source>
</reference>
<accession>A0ACB8GJJ3</accession>
<name>A0ACB8GJJ3_PSICU</name>
<keyword evidence="2" id="KW-1185">Reference proteome</keyword>
<organism evidence="1 2">
    <name type="scientific">Psilocybe cubensis</name>
    <name type="common">Psychedelic mushroom</name>
    <name type="synonym">Stropharia cubensis</name>
    <dbReference type="NCBI Taxonomy" id="181762"/>
    <lineage>
        <taxon>Eukaryota</taxon>
        <taxon>Fungi</taxon>
        <taxon>Dikarya</taxon>
        <taxon>Basidiomycota</taxon>
        <taxon>Agaricomycotina</taxon>
        <taxon>Agaricomycetes</taxon>
        <taxon>Agaricomycetidae</taxon>
        <taxon>Agaricales</taxon>
        <taxon>Agaricineae</taxon>
        <taxon>Strophariaceae</taxon>
        <taxon>Psilocybe</taxon>
    </lineage>
</organism>
<comment type="caution">
    <text evidence="1">The sequence shown here is derived from an EMBL/GenBank/DDBJ whole genome shotgun (WGS) entry which is preliminary data.</text>
</comment>
<gene>
    <name evidence="1" type="ORF">JR316_0011255</name>
</gene>
<evidence type="ECO:0000313" key="1">
    <source>
        <dbReference type="EMBL" id="KAH9475696.1"/>
    </source>
</evidence>